<evidence type="ECO:0000313" key="2">
    <source>
        <dbReference type="Proteomes" id="UP000198862"/>
    </source>
</evidence>
<dbReference type="InterPro" id="IPR021667">
    <property type="entry name" value="HapK"/>
</dbReference>
<accession>A0A1I1G7N3</accession>
<dbReference type="Gene3D" id="3.30.70.100">
    <property type="match status" value="1"/>
</dbReference>
<dbReference type="Pfam" id="PF11639">
    <property type="entry name" value="HapK"/>
    <property type="match status" value="1"/>
</dbReference>
<keyword evidence="2" id="KW-1185">Reference proteome</keyword>
<dbReference type="AlphaFoldDB" id="A0A1I1G7N3"/>
<protein>
    <submittedName>
        <fullName evidence="1">REDY-like protein HapK</fullName>
    </submittedName>
</protein>
<proteinExistence type="predicted"/>
<dbReference type="OrthoDB" id="4731620at2"/>
<organism evidence="1 2">
    <name type="scientific">Pseudoalteromonas denitrificans DSM 6059</name>
    <dbReference type="NCBI Taxonomy" id="1123010"/>
    <lineage>
        <taxon>Bacteria</taxon>
        <taxon>Pseudomonadati</taxon>
        <taxon>Pseudomonadota</taxon>
        <taxon>Gammaproteobacteria</taxon>
        <taxon>Alteromonadales</taxon>
        <taxon>Pseudoalteromonadaceae</taxon>
        <taxon>Pseudoalteromonas</taxon>
    </lineage>
</organism>
<dbReference type="STRING" id="1123010.SAMN02745724_00775"/>
<sequence length="105" mass="12136">MKIMIHKIKLKEIKSLSDFRDWVLTTDYLACHDLPSVLQFDVIEVSTDKNADFHFIEVIRLSSLAEFEKDMNSPLFNSLESRFNEMAQVVEENEGDLIGNGYSSF</sequence>
<dbReference type="RefSeq" id="WP_091980146.1">
    <property type="nucleotide sequence ID" value="NZ_FOLO01000004.1"/>
</dbReference>
<reference evidence="1 2" key="1">
    <citation type="submission" date="2016-10" db="EMBL/GenBank/DDBJ databases">
        <authorList>
            <person name="de Groot N.N."/>
        </authorList>
    </citation>
    <scope>NUCLEOTIDE SEQUENCE [LARGE SCALE GENOMIC DNA]</scope>
    <source>
        <strain evidence="1 2">DSM 6059</strain>
    </source>
</reference>
<gene>
    <name evidence="1" type="ORF">SAMN02745724_00775</name>
</gene>
<name>A0A1I1G7N3_9GAMM</name>
<dbReference type="EMBL" id="FOLO01000004">
    <property type="protein sequence ID" value="SFC05383.1"/>
    <property type="molecule type" value="Genomic_DNA"/>
</dbReference>
<dbReference type="Proteomes" id="UP000198862">
    <property type="component" value="Unassembled WGS sequence"/>
</dbReference>
<evidence type="ECO:0000313" key="1">
    <source>
        <dbReference type="EMBL" id="SFC05383.1"/>
    </source>
</evidence>